<dbReference type="InterPro" id="IPR043128">
    <property type="entry name" value="Rev_trsase/Diguanyl_cyclase"/>
</dbReference>
<feature type="domain" description="Reverse transcriptase thumb" evidence="7">
    <location>
        <begin position="2"/>
        <end position="50"/>
    </location>
</feature>
<sequence length="99" mass="11224">VQKLVGLIGWIRSYLGITNHQMQPLFDLLSGITSSTDEKQLTSAAKKTLEEVELALAHKFVNRIDPSVGVQLFILKDHEIPCGILCQWNDNWEDQLHIL</sequence>
<dbReference type="GO" id="GO:0003964">
    <property type="term" value="F:RNA-directed DNA polymerase activity"/>
    <property type="evidence" value="ECO:0007669"/>
    <property type="project" value="UniProtKB-KW"/>
</dbReference>
<feature type="non-terminal residue" evidence="8">
    <location>
        <position position="1"/>
    </location>
</feature>
<keyword evidence="5" id="KW-0378">Hydrolase</keyword>
<keyword evidence="2" id="KW-0548">Nucleotidyltransferase</keyword>
<dbReference type="Proteomes" id="UP000579904">
    <property type="component" value="Unassembled WGS sequence"/>
</dbReference>
<feature type="non-terminal residue" evidence="8">
    <location>
        <position position="99"/>
    </location>
</feature>
<protein>
    <submittedName>
        <fullName evidence="8">POK18 protein</fullName>
    </submittedName>
</protein>
<dbReference type="SUPFAM" id="SSF56672">
    <property type="entry name" value="DNA/RNA polymerases"/>
    <property type="match status" value="1"/>
</dbReference>
<organism evidence="8 9">
    <name type="scientific">Oreotrochilus melanogaster</name>
    <dbReference type="NCBI Taxonomy" id="689266"/>
    <lineage>
        <taxon>Eukaryota</taxon>
        <taxon>Metazoa</taxon>
        <taxon>Chordata</taxon>
        <taxon>Craniata</taxon>
        <taxon>Vertebrata</taxon>
        <taxon>Euteleostomi</taxon>
        <taxon>Archelosauria</taxon>
        <taxon>Archosauria</taxon>
        <taxon>Dinosauria</taxon>
        <taxon>Saurischia</taxon>
        <taxon>Theropoda</taxon>
        <taxon>Coelurosauria</taxon>
        <taxon>Aves</taxon>
        <taxon>Neognathae</taxon>
        <taxon>Neoaves</taxon>
        <taxon>Strisores</taxon>
        <taxon>Apodiformes</taxon>
        <taxon>Trochilidae</taxon>
        <taxon>Oreotrochilus</taxon>
    </lineage>
</organism>
<dbReference type="PANTHER" id="PTHR41694">
    <property type="entry name" value="ENDOGENOUS RETROVIRUS GROUP K MEMBER POL PROTEIN"/>
    <property type="match status" value="1"/>
</dbReference>
<evidence type="ECO:0000256" key="4">
    <source>
        <dbReference type="ARBA" id="ARBA00022759"/>
    </source>
</evidence>
<dbReference type="Pfam" id="PF06817">
    <property type="entry name" value="RVT_thumb"/>
    <property type="match status" value="1"/>
</dbReference>
<dbReference type="AlphaFoldDB" id="A0A7L3NGR7"/>
<dbReference type="EMBL" id="VZUB01024890">
    <property type="protein sequence ID" value="NXU78097.1"/>
    <property type="molecule type" value="Genomic_DNA"/>
</dbReference>
<proteinExistence type="predicted"/>
<reference evidence="8 9" key="1">
    <citation type="submission" date="2019-09" db="EMBL/GenBank/DDBJ databases">
        <title>Bird 10,000 Genomes (B10K) Project - Family phase.</title>
        <authorList>
            <person name="Zhang G."/>
        </authorList>
    </citation>
    <scope>NUCLEOTIDE SEQUENCE [LARGE SCALE GENOMIC DNA]</scope>
    <source>
        <strain evidence="8">OUT-0002</strain>
    </source>
</reference>
<keyword evidence="6" id="KW-0695">RNA-directed DNA polymerase</keyword>
<dbReference type="Gene3D" id="3.30.70.270">
    <property type="match status" value="1"/>
</dbReference>
<evidence type="ECO:0000256" key="3">
    <source>
        <dbReference type="ARBA" id="ARBA00022722"/>
    </source>
</evidence>
<evidence type="ECO:0000256" key="6">
    <source>
        <dbReference type="ARBA" id="ARBA00022918"/>
    </source>
</evidence>
<dbReference type="InterPro" id="IPR043502">
    <property type="entry name" value="DNA/RNA_pol_sf"/>
</dbReference>
<comment type="caution">
    <text evidence="8">The sequence shown here is derived from an EMBL/GenBank/DDBJ whole genome shotgun (WGS) entry which is preliminary data.</text>
</comment>
<evidence type="ECO:0000256" key="5">
    <source>
        <dbReference type="ARBA" id="ARBA00022801"/>
    </source>
</evidence>
<dbReference type="GO" id="GO:0035613">
    <property type="term" value="F:RNA stem-loop binding"/>
    <property type="evidence" value="ECO:0007669"/>
    <property type="project" value="TreeGrafter"/>
</dbReference>
<name>A0A7L3NGR7_9AVES</name>
<evidence type="ECO:0000313" key="8">
    <source>
        <dbReference type="EMBL" id="NXU78097.1"/>
    </source>
</evidence>
<evidence type="ECO:0000256" key="1">
    <source>
        <dbReference type="ARBA" id="ARBA00022679"/>
    </source>
</evidence>
<keyword evidence="1" id="KW-0808">Transferase</keyword>
<gene>
    <name evidence="8" type="primary">Ervk18_2</name>
    <name evidence="8" type="ORF">OREMEL_R13340</name>
</gene>
<accession>A0A7L3NGR7</accession>
<dbReference type="PANTHER" id="PTHR41694:SF3">
    <property type="entry name" value="RNA-DIRECTED DNA POLYMERASE-RELATED"/>
    <property type="match status" value="1"/>
</dbReference>
<dbReference type="InterPro" id="IPR010661">
    <property type="entry name" value="RVT_thumb"/>
</dbReference>
<evidence type="ECO:0000313" key="9">
    <source>
        <dbReference type="Proteomes" id="UP000579904"/>
    </source>
</evidence>
<keyword evidence="9" id="KW-1185">Reference proteome</keyword>
<dbReference type="GO" id="GO:0004519">
    <property type="term" value="F:endonuclease activity"/>
    <property type="evidence" value="ECO:0007669"/>
    <property type="project" value="UniProtKB-KW"/>
</dbReference>
<evidence type="ECO:0000259" key="7">
    <source>
        <dbReference type="Pfam" id="PF06817"/>
    </source>
</evidence>
<evidence type="ECO:0000256" key="2">
    <source>
        <dbReference type="ARBA" id="ARBA00022695"/>
    </source>
</evidence>
<keyword evidence="4" id="KW-0255">Endonuclease</keyword>
<dbReference type="GO" id="GO:0016787">
    <property type="term" value="F:hydrolase activity"/>
    <property type="evidence" value="ECO:0007669"/>
    <property type="project" value="UniProtKB-KW"/>
</dbReference>
<keyword evidence="3" id="KW-0540">Nuclease</keyword>
<dbReference type="OrthoDB" id="9395730at2759"/>